<evidence type="ECO:0000313" key="4">
    <source>
        <dbReference type="EMBL" id="MZP41863.1"/>
    </source>
</evidence>
<dbReference type="InterPro" id="IPR049939">
    <property type="entry name" value="NifE-like"/>
</dbReference>
<dbReference type="Gene3D" id="3.40.50.1980">
    <property type="entry name" value="Nitrogenase molybdenum iron protein domain"/>
    <property type="match status" value="3"/>
</dbReference>
<dbReference type="PROSITE" id="PS00699">
    <property type="entry name" value="NITROGENASE_1_1"/>
    <property type="match status" value="1"/>
</dbReference>
<dbReference type="RefSeq" id="WP_161260458.1">
    <property type="nucleotide sequence ID" value="NZ_JAFBDC010000002.1"/>
</dbReference>
<dbReference type="AlphaFoldDB" id="A0A845LE92"/>
<dbReference type="Pfam" id="PF00148">
    <property type="entry name" value="Oxidored_nitro"/>
    <property type="match status" value="1"/>
</dbReference>
<name>A0A845LE92_HELGE</name>
<protein>
    <recommendedName>
        <fullName evidence="3">Nitrogenase/oxidoreductase component 1 domain-containing protein</fullName>
    </recommendedName>
</protein>
<dbReference type="EMBL" id="WXEX01000002">
    <property type="protein sequence ID" value="MZP41863.1"/>
    <property type="molecule type" value="Genomic_DNA"/>
</dbReference>
<sequence>MSQVIERPRASCALGGAVATITALRDAAPVIHASAGCGGNIFNTLYGGSGYQGAGYCGGLAVPSSNVTEREILFGGEERLVEQIETTRQVIDAKLFAILSGCMTEIIGDDIASVARRFQSAGDTVIAVQTGGFNGNAYGGYGLVLETLFRDVVLPAPQKEMNRINLWGLVPGQDPFWRGDLLELKRLLRRLGLQVTTFFSHDEGLDDLRHAGRAAANIVLSPVYGVQAAEVFQAEHGTPYLPLETPIGPTATADFLRQVGRRLNVPEETVATVIREEQAEYYHFVERVADFYTDTDQQHHAVVVGNATMTIPLTRFLTEDLGWLPEFVVVTDPLPAEQQERLRQNLATLRYHRTPQLLFETDTTEIPQRLARHWPIYKEAKYHRRLSPAFVLGSSLERDLASTIGAKHLSVSFPITNRVVLHRGYAGYRGGLHLLEDLLNVAAAGR</sequence>
<comment type="caution">
    <text evidence="4">The sequence shown here is derived from an EMBL/GenBank/DDBJ whole genome shotgun (WGS) entry which is preliminary data.</text>
</comment>
<proteinExistence type="inferred from homology"/>
<dbReference type="SUPFAM" id="SSF53807">
    <property type="entry name" value="Helical backbone' metal receptor"/>
    <property type="match status" value="1"/>
</dbReference>
<keyword evidence="5" id="KW-1185">Reference proteome</keyword>
<feature type="domain" description="Nitrogenase/oxidoreductase component 1" evidence="3">
    <location>
        <begin position="12"/>
        <end position="441"/>
    </location>
</feature>
<dbReference type="InterPro" id="IPR000318">
    <property type="entry name" value="Nase_comp1_CS"/>
</dbReference>
<dbReference type="Proteomes" id="UP000471031">
    <property type="component" value="Unassembled WGS sequence"/>
</dbReference>
<dbReference type="InterPro" id="IPR000510">
    <property type="entry name" value="Nase/OxRdtase_comp1"/>
</dbReference>
<evidence type="ECO:0000256" key="2">
    <source>
        <dbReference type="RuleBase" id="RU004021"/>
    </source>
</evidence>
<reference evidence="4 5" key="1">
    <citation type="submission" date="2020-01" db="EMBL/GenBank/DDBJ databases">
        <title>Whole genome sequence of Heliobacterium gestii DSM 11169.</title>
        <authorList>
            <person name="Kyndt J.A."/>
            <person name="Meyer T.E."/>
        </authorList>
    </citation>
    <scope>NUCLEOTIDE SEQUENCE [LARGE SCALE GENOMIC DNA]</scope>
    <source>
        <strain evidence="4 5">DSM 11169</strain>
    </source>
</reference>
<evidence type="ECO:0000259" key="3">
    <source>
        <dbReference type="Pfam" id="PF00148"/>
    </source>
</evidence>
<dbReference type="PANTHER" id="PTHR42956">
    <property type="entry name" value="NITROGENASE IRON-MOLYBDENUM COFACTOR BIOSYNTHESIS PROTEIN NIFE"/>
    <property type="match status" value="1"/>
</dbReference>
<comment type="similarity">
    <text evidence="2">Belongs to the NifD/NifK/NifE/NifN family.</text>
</comment>
<organism evidence="4 5">
    <name type="scientific">Heliomicrobium gestii</name>
    <name type="common">Heliobacterium gestii</name>
    <dbReference type="NCBI Taxonomy" id="2699"/>
    <lineage>
        <taxon>Bacteria</taxon>
        <taxon>Bacillati</taxon>
        <taxon>Bacillota</taxon>
        <taxon>Clostridia</taxon>
        <taxon>Eubacteriales</taxon>
        <taxon>Heliobacteriaceae</taxon>
        <taxon>Heliomicrobium</taxon>
    </lineage>
</organism>
<keyword evidence="1 2" id="KW-0535">Nitrogen fixation</keyword>
<dbReference type="PANTHER" id="PTHR42956:SF1">
    <property type="entry name" value="NITROGENASE IRON-MOLYBDENUM COFACTOR BIOSYNTHESIS PROTEIN NIFE"/>
    <property type="match status" value="1"/>
</dbReference>
<evidence type="ECO:0000313" key="5">
    <source>
        <dbReference type="Proteomes" id="UP000471031"/>
    </source>
</evidence>
<accession>A0A845LE92</accession>
<evidence type="ECO:0000256" key="1">
    <source>
        <dbReference type="ARBA" id="ARBA00023231"/>
    </source>
</evidence>
<dbReference type="OrthoDB" id="9802175at2"/>
<gene>
    <name evidence="4" type="ORF">GTO89_02300</name>
</gene>
<dbReference type="GO" id="GO:0016163">
    <property type="term" value="F:nitrogenase activity"/>
    <property type="evidence" value="ECO:0007669"/>
    <property type="project" value="InterPro"/>
</dbReference>